<dbReference type="Pfam" id="PF00535">
    <property type="entry name" value="Glycos_transf_2"/>
    <property type="match status" value="1"/>
</dbReference>
<feature type="domain" description="Glycosyltransferase 2-like" evidence="1">
    <location>
        <begin position="5"/>
        <end position="173"/>
    </location>
</feature>
<dbReference type="CDD" id="cd04179">
    <property type="entry name" value="DPM_DPG-synthase_like"/>
    <property type="match status" value="1"/>
</dbReference>
<evidence type="ECO:0000313" key="3">
    <source>
        <dbReference type="Proteomes" id="UP000199445"/>
    </source>
</evidence>
<proteinExistence type="predicted"/>
<gene>
    <name evidence="2" type="ORF">SAMN05216429_11053</name>
</gene>
<sequence length="250" mass="28317">MSDFCVVIPVYNHPDTIGTTVQQVRALDLPVVLVDDGSEPVCADVLQTLARADEQVHLTRLPQNCGKGAAVKVGLLMAEKLGFGYAFQVDADGQHNTDDIPRLIGVSRQHPDAIVSGMPDYDDSVPRVRYYCRYLTHILVWINTLSLEIRDSMCGFRVYPLAPVCQLLRTESLGDRMDYDTEVLVKWFWNGGRVVQTKTRVSYPLDGISHFRGFEDNWLLTKLHIRLFFGMLWRLPRLLGRRSPVKGLSL</sequence>
<keyword evidence="3" id="KW-1185">Reference proteome</keyword>
<name>A0A1I3WN49_9GAMM</name>
<dbReference type="SUPFAM" id="SSF53448">
    <property type="entry name" value="Nucleotide-diphospho-sugar transferases"/>
    <property type="match status" value="1"/>
</dbReference>
<dbReference type="GO" id="GO:0006487">
    <property type="term" value="P:protein N-linked glycosylation"/>
    <property type="evidence" value="ECO:0007669"/>
    <property type="project" value="TreeGrafter"/>
</dbReference>
<reference evidence="2 3" key="1">
    <citation type="submission" date="2016-10" db="EMBL/GenBank/DDBJ databases">
        <authorList>
            <person name="de Groot N.N."/>
        </authorList>
    </citation>
    <scope>NUCLEOTIDE SEQUENCE [LARGE SCALE GENOMIC DNA]</scope>
    <source>
        <strain evidence="2 3">IBRC-M 10445</strain>
    </source>
</reference>
<dbReference type="InterPro" id="IPR001173">
    <property type="entry name" value="Glyco_trans_2-like"/>
</dbReference>
<dbReference type="PANTHER" id="PTHR10859">
    <property type="entry name" value="GLYCOSYL TRANSFERASE"/>
    <property type="match status" value="1"/>
</dbReference>
<dbReference type="RefSeq" id="WP_091705755.1">
    <property type="nucleotide sequence ID" value="NZ_BMYN01000006.1"/>
</dbReference>
<evidence type="ECO:0000259" key="1">
    <source>
        <dbReference type="Pfam" id="PF00535"/>
    </source>
</evidence>
<dbReference type="AlphaFoldDB" id="A0A1I3WN49"/>
<accession>A0A1I3WN49</accession>
<dbReference type="OrthoDB" id="9808633at2"/>
<dbReference type="Gene3D" id="3.90.550.10">
    <property type="entry name" value="Spore Coat Polysaccharide Biosynthesis Protein SpsA, Chain A"/>
    <property type="match status" value="1"/>
</dbReference>
<protein>
    <submittedName>
        <fullName evidence="2">Glycosyltransferase involved in cell wall bisynthesis</fullName>
    </submittedName>
</protein>
<organism evidence="2 3">
    <name type="scientific">Marinobacter persicus</name>
    <dbReference type="NCBI Taxonomy" id="930118"/>
    <lineage>
        <taxon>Bacteria</taxon>
        <taxon>Pseudomonadati</taxon>
        <taxon>Pseudomonadota</taxon>
        <taxon>Gammaproteobacteria</taxon>
        <taxon>Pseudomonadales</taxon>
        <taxon>Marinobacteraceae</taxon>
        <taxon>Marinobacter</taxon>
    </lineage>
</organism>
<evidence type="ECO:0000313" key="2">
    <source>
        <dbReference type="EMBL" id="SFK08958.1"/>
    </source>
</evidence>
<dbReference type="GO" id="GO:0016740">
    <property type="term" value="F:transferase activity"/>
    <property type="evidence" value="ECO:0007669"/>
    <property type="project" value="UniProtKB-KW"/>
</dbReference>
<dbReference type="Proteomes" id="UP000199445">
    <property type="component" value="Unassembled WGS sequence"/>
</dbReference>
<keyword evidence="2" id="KW-0808">Transferase</keyword>
<dbReference type="InterPro" id="IPR029044">
    <property type="entry name" value="Nucleotide-diphossugar_trans"/>
</dbReference>
<dbReference type="EMBL" id="FOSC01000010">
    <property type="protein sequence ID" value="SFK08958.1"/>
    <property type="molecule type" value="Genomic_DNA"/>
</dbReference>
<dbReference type="PANTHER" id="PTHR10859:SF91">
    <property type="entry name" value="DOLICHYL-PHOSPHATE BETA-GLUCOSYLTRANSFERASE"/>
    <property type="match status" value="1"/>
</dbReference>